<accession>A0A368KU20</accession>
<dbReference type="NCBIfam" id="TIGR01730">
    <property type="entry name" value="RND_mfp"/>
    <property type="match status" value="1"/>
</dbReference>
<dbReference type="GO" id="GO:0046686">
    <property type="term" value="P:response to cadmium ion"/>
    <property type="evidence" value="ECO:0007669"/>
    <property type="project" value="UniProtKB-KW"/>
</dbReference>
<dbReference type="InterPro" id="IPR058647">
    <property type="entry name" value="BSH_CzcB-like"/>
</dbReference>
<dbReference type="EMBL" id="QPEX01000010">
    <property type="protein sequence ID" value="RCS53898.1"/>
    <property type="molecule type" value="Genomic_DNA"/>
</dbReference>
<sequence length="501" mass="55531">MTTHSLKQSQTNVILGIAALVLCGIAAWWMMSSSSHHTEAVGPAATDKSEAASAPADSSEGSQNIEFPPDRWETASIEVAPAEVLPFRQIFELTGKVEINDDRRAHIYPIVDGVAEEVNIHLGDRVKKGDVLAIVQSKEAGQAKLKLFQDRLERDFVTTRDGWTQEIVTNTRNLIELIRNDAPLEEIKQQLQGKPIGEYRDKLLSAYINKYTLEKTVERLSPLTQDGAISGKQMIEAKAQLDAARFTLQSLLEQIQHETVQESLRSTHSVKELDTRVSVDEAALKILGLNDEDLKNVEPASQGEAVSHVPVLAPFDGTVISKDVVLMERVGPDTQIVSLADLSTVWVTADIYEDHMPLLNELDGRTIQLRSSVWPDQKFEAKVFYTGDIVDQSTRTISLRAIADNSKRMLKPGMFINVLLEMGEENEQTLQVPLTAIQEHEGRTFVFVYLGDGQFAIRDVTRGRQNAQNVEILSGLKPGEEVVVNGGFALKSRMLASLLEE</sequence>
<dbReference type="AlphaFoldDB" id="A0A368KU20"/>
<evidence type="ECO:0000259" key="10">
    <source>
        <dbReference type="Pfam" id="PF25975"/>
    </source>
</evidence>
<dbReference type="InterPro" id="IPR058792">
    <property type="entry name" value="Beta-barrel_RND_2"/>
</dbReference>
<dbReference type="FunFam" id="2.40.420.20:FF:000006">
    <property type="entry name" value="RND family efflux transporter MFP subunit"/>
    <property type="match status" value="1"/>
</dbReference>
<keyword evidence="7" id="KW-1133">Transmembrane helix</keyword>
<name>A0A368KU20_9BACT</name>
<gene>
    <name evidence="11" type="ORF">DTL42_01645</name>
</gene>
<dbReference type="OrthoDB" id="9806939at2"/>
<evidence type="ECO:0000259" key="8">
    <source>
        <dbReference type="Pfam" id="PF25954"/>
    </source>
</evidence>
<evidence type="ECO:0000256" key="6">
    <source>
        <dbReference type="SAM" id="MobiDB-lite"/>
    </source>
</evidence>
<dbReference type="Gene3D" id="2.40.420.20">
    <property type="match status" value="1"/>
</dbReference>
<feature type="domain" description="CzcB-like barrel-sandwich hybrid" evidence="9">
    <location>
        <begin position="104"/>
        <end position="341"/>
    </location>
</feature>
<dbReference type="GO" id="GO:0030313">
    <property type="term" value="C:cell envelope"/>
    <property type="evidence" value="ECO:0007669"/>
    <property type="project" value="TreeGrafter"/>
</dbReference>
<keyword evidence="7" id="KW-0472">Membrane</keyword>
<dbReference type="InterPro" id="IPR006143">
    <property type="entry name" value="RND_pump_MFP"/>
</dbReference>
<evidence type="ECO:0000313" key="11">
    <source>
        <dbReference type="EMBL" id="RCS53898.1"/>
    </source>
</evidence>
<comment type="function">
    <text evidence="5">CzcA and CzcB together would act in zinc efflux nearly as effectively as the complete czc efflux system (CzcABC). The CzcB protein is thought to funnel zinc cations to the CzcA transport protein.</text>
</comment>
<keyword evidence="7" id="KW-0812">Transmembrane</keyword>
<evidence type="ECO:0000256" key="7">
    <source>
        <dbReference type="SAM" id="Phobius"/>
    </source>
</evidence>
<evidence type="ECO:0000313" key="12">
    <source>
        <dbReference type="Proteomes" id="UP000253562"/>
    </source>
</evidence>
<feature type="compositionally biased region" description="Low complexity" evidence="6">
    <location>
        <begin position="51"/>
        <end position="62"/>
    </location>
</feature>
<dbReference type="RefSeq" id="WP_114366962.1">
    <property type="nucleotide sequence ID" value="NZ_QPEX01000010.1"/>
</dbReference>
<evidence type="ECO:0000256" key="2">
    <source>
        <dbReference type="ARBA" id="ARBA00022448"/>
    </source>
</evidence>
<feature type="domain" description="CzcB-like C-terminal circularly permuted SH3-like" evidence="10">
    <location>
        <begin position="431"/>
        <end position="491"/>
    </location>
</feature>
<evidence type="ECO:0000256" key="3">
    <source>
        <dbReference type="ARBA" id="ARBA00022833"/>
    </source>
</evidence>
<protein>
    <submittedName>
        <fullName evidence="11">Efflux RND transporter periplasmic adaptor subunit</fullName>
    </submittedName>
</protein>
<dbReference type="GO" id="GO:0022857">
    <property type="term" value="F:transmembrane transporter activity"/>
    <property type="evidence" value="ECO:0007669"/>
    <property type="project" value="InterPro"/>
</dbReference>
<evidence type="ECO:0000256" key="5">
    <source>
        <dbReference type="ARBA" id="ARBA00058766"/>
    </source>
</evidence>
<comment type="caution">
    <text evidence="11">The sequence shown here is derived from an EMBL/GenBank/DDBJ whole genome shotgun (WGS) entry which is preliminary data.</text>
</comment>
<dbReference type="Pfam" id="PF25954">
    <property type="entry name" value="Beta-barrel_RND_2"/>
    <property type="match status" value="1"/>
</dbReference>
<reference evidence="11 12" key="1">
    <citation type="submission" date="2018-07" db="EMBL/GenBank/DDBJ databases">
        <title>Comparative genomes isolates from brazilian mangrove.</title>
        <authorList>
            <person name="De Araujo J.E."/>
            <person name="Taketani R.G."/>
            <person name="Silva M.C.P."/>
            <person name="Lourenco M.V."/>
            <person name="Oliveira V.M."/>
            <person name="Andreote F.D."/>
        </authorList>
    </citation>
    <scope>NUCLEOTIDE SEQUENCE [LARGE SCALE GENOMIC DNA]</scope>
    <source>
        <strain evidence="11 12">HEX PRIS-MGV</strain>
    </source>
</reference>
<dbReference type="Proteomes" id="UP000253562">
    <property type="component" value="Unassembled WGS sequence"/>
</dbReference>
<dbReference type="SUPFAM" id="SSF111369">
    <property type="entry name" value="HlyD-like secretion proteins"/>
    <property type="match status" value="1"/>
</dbReference>
<feature type="region of interest" description="Disordered" evidence="6">
    <location>
        <begin position="39"/>
        <end position="70"/>
    </location>
</feature>
<dbReference type="GO" id="GO:0015679">
    <property type="term" value="P:plasma membrane copper ion transport"/>
    <property type="evidence" value="ECO:0007669"/>
    <property type="project" value="TreeGrafter"/>
</dbReference>
<feature type="transmembrane region" description="Helical" evidence="7">
    <location>
        <begin position="12"/>
        <end position="31"/>
    </location>
</feature>
<dbReference type="InterPro" id="IPR051909">
    <property type="entry name" value="MFP_Cation_Efflux"/>
</dbReference>
<keyword evidence="2" id="KW-0813">Transport</keyword>
<evidence type="ECO:0000256" key="4">
    <source>
        <dbReference type="ARBA" id="ARBA00043263"/>
    </source>
</evidence>
<dbReference type="FunFam" id="2.40.30.170:FF:000010">
    <property type="entry name" value="Efflux RND transporter periplasmic adaptor subunit"/>
    <property type="match status" value="1"/>
</dbReference>
<dbReference type="GO" id="GO:0060003">
    <property type="term" value="P:copper ion export"/>
    <property type="evidence" value="ECO:0007669"/>
    <property type="project" value="TreeGrafter"/>
</dbReference>
<organism evidence="11 12">
    <name type="scientific">Bremerella cremea</name>
    <dbReference type="NCBI Taxonomy" id="1031537"/>
    <lineage>
        <taxon>Bacteria</taxon>
        <taxon>Pseudomonadati</taxon>
        <taxon>Planctomycetota</taxon>
        <taxon>Planctomycetia</taxon>
        <taxon>Pirellulales</taxon>
        <taxon>Pirellulaceae</taxon>
        <taxon>Bremerella</taxon>
    </lineage>
</organism>
<keyword evidence="4" id="KW-0105">Cadmium resistance</keyword>
<dbReference type="PANTHER" id="PTHR30097:SF4">
    <property type="entry name" value="SLR6042 PROTEIN"/>
    <property type="match status" value="1"/>
</dbReference>
<dbReference type="GO" id="GO:0016020">
    <property type="term" value="C:membrane"/>
    <property type="evidence" value="ECO:0007669"/>
    <property type="project" value="InterPro"/>
</dbReference>
<dbReference type="Pfam" id="PF25973">
    <property type="entry name" value="BSH_CzcB"/>
    <property type="match status" value="1"/>
</dbReference>
<dbReference type="Gene3D" id="2.40.30.170">
    <property type="match status" value="1"/>
</dbReference>
<comment type="similarity">
    <text evidence="1">Belongs to the membrane fusion protein (MFP) (TC 8.A.1) family.</text>
</comment>
<proteinExistence type="inferred from homology"/>
<dbReference type="PANTHER" id="PTHR30097">
    <property type="entry name" value="CATION EFFLUX SYSTEM PROTEIN CUSB"/>
    <property type="match status" value="1"/>
</dbReference>
<dbReference type="InterPro" id="IPR058649">
    <property type="entry name" value="CzcB_C"/>
</dbReference>
<dbReference type="Pfam" id="PF25975">
    <property type="entry name" value="CzcB_C"/>
    <property type="match status" value="1"/>
</dbReference>
<evidence type="ECO:0000256" key="1">
    <source>
        <dbReference type="ARBA" id="ARBA00009477"/>
    </source>
</evidence>
<feature type="domain" description="CusB-like beta-barrel" evidence="8">
    <location>
        <begin position="344"/>
        <end position="421"/>
    </location>
</feature>
<dbReference type="Gene3D" id="2.40.50.100">
    <property type="match status" value="1"/>
</dbReference>
<keyword evidence="3" id="KW-0862">Zinc</keyword>
<evidence type="ECO:0000259" key="9">
    <source>
        <dbReference type="Pfam" id="PF25973"/>
    </source>
</evidence>